<organism evidence="3 4">
    <name type="scientific">Penicillium chrysogenum</name>
    <name type="common">Penicillium notatum</name>
    <dbReference type="NCBI Taxonomy" id="5076"/>
    <lineage>
        <taxon>Eukaryota</taxon>
        <taxon>Fungi</taxon>
        <taxon>Dikarya</taxon>
        <taxon>Ascomycota</taxon>
        <taxon>Pezizomycotina</taxon>
        <taxon>Eurotiomycetes</taxon>
        <taxon>Eurotiomycetidae</taxon>
        <taxon>Eurotiales</taxon>
        <taxon>Aspergillaceae</taxon>
        <taxon>Penicillium</taxon>
        <taxon>Penicillium chrysogenum species complex</taxon>
    </lineage>
</organism>
<evidence type="ECO:0000256" key="1">
    <source>
        <dbReference type="SAM" id="MobiDB-lite"/>
    </source>
</evidence>
<sequence>MCFAIHKCKTESRRAPAKECTANYIDEMYMAWKNDASSVHISWQTYFKNMEEGKMPISQAFTPPPTLVPKNQHGQFSGWENEDD</sequence>
<proteinExistence type="predicted"/>
<protein>
    <submittedName>
        <fullName evidence="3">Dehydrogenase E1 component</fullName>
    </submittedName>
</protein>
<dbReference type="Pfam" id="PF16078">
    <property type="entry name" value="2-oxogl_dehyd_N"/>
    <property type="match status" value="1"/>
</dbReference>
<evidence type="ECO:0000259" key="2">
    <source>
        <dbReference type="Pfam" id="PF16078"/>
    </source>
</evidence>
<dbReference type="InterPro" id="IPR032106">
    <property type="entry name" value="2-oxogl_dehyd_N"/>
</dbReference>
<dbReference type="EMBL" id="JAPVEB010000004">
    <property type="protein sequence ID" value="KAJ5265014.1"/>
    <property type="molecule type" value="Genomic_DNA"/>
</dbReference>
<evidence type="ECO:0000313" key="3">
    <source>
        <dbReference type="EMBL" id="KAJ5265014.1"/>
    </source>
</evidence>
<keyword evidence="4" id="KW-1185">Reference proteome</keyword>
<feature type="region of interest" description="Disordered" evidence="1">
    <location>
        <begin position="58"/>
        <end position="84"/>
    </location>
</feature>
<name>A0ABQ8WHB7_PENCH</name>
<feature type="domain" description="2-oxoglutarate dehydrogenase E1 component N-terminal" evidence="2">
    <location>
        <begin position="20"/>
        <end position="53"/>
    </location>
</feature>
<comment type="caution">
    <text evidence="3">The sequence shown here is derived from an EMBL/GenBank/DDBJ whole genome shotgun (WGS) entry which is preliminary data.</text>
</comment>
<reference evidence="3 4" key="1">
    <citation type="journal article" date="2023" name="IMA Fungus">
        <title>Comparative genomic study of the Penicillium genus elucidates a diverse pangenome and 15 lateral gene transfer events.</title>
        <authorList>
            <person name="Petersen C."/>
            <person name="Sorensen T."/>
            <person name="Nielsen M.R."/>
            <person name="Sondergaard T.E."/>
            <person name="Sorensen J.L."/>
            <person name="Fitzpatrick D.A."/>
            <person name="Frisvad J.C."/>
            <person name="Nielsen K.L."/>
        </authorList>
    </citation>
    <scope>NUCLEOTIDE SEQUENCE [LARGE SCALE GENOMIC DNA]</scope>
    <source>
        <strain evidence="3 4">IBT 3361</strain>
    </source>
</reference>
<evidence type="ECO:0000313" key="4">
    <source>
        <dbReference type="Proteomes" id="UP001220256"/>
    </source>
</evidence>
<accession>A0ABQ8WHB7</accession>
<dbReference type="Proteomes" id="UP001220256">
    <property type="component" value="Unassembled WGS sequence"/>
</dbReference>
<gene>
    <name evidence="3" type="ORF">N7505_007807</name>
</gene>